<organism evidence="2 3">
    <name type="scientific">Dyadobacter fermentans</name>
    <dbReference type="NCBI Taxonomy" id="94254"/>
    <lineage>
        <taxon>Bacteria</taxon>
        <taxon>Pseudomonadati</taxon>
        <taxon>Bacteroidota</taxon>
        <taxon>Cytophagia</taxon>
        <taxon>Cytophagales</taxon>
        <taxon>Spirosomataceae</taxon>
        <taxon>Dyadobacter</taxon>
    </lineage>
</organism>
<evidence type="ECO:0000313" key="2">
    <source>
        <dbReference type="EMBL" id="MDR6805287.1"/>
    </source>
</evidence>
<reference evidence="2 3" key="1">
    <citation type="submission" date="2023-07" db="EMBL/GenBank/DDBJ databases">
        <title>Sorghum-associated microbial communities from plants grown in Nebraska, USA.</title>
        <authorList>
            <person name="Schachtman D."/>
        </authorList>
    </citation>
    <scope>NUCLEOTIDE SEQUENCE [LARGE SCALE GENOMIC DNA]</scope>
    <source>
        <strain evidence="2 3">BE57</strain>
    </source>
</reference>
<keyword evidence="1" id="KW-1133">Transmembrane helix</keyword>
<keyword evidence="1" id="KW-0812">Transmembrane</keyword>
<feature type="transmembrane region" description="Helical" evidence="1">
    <location>
        <begin position="20"/>
        <end position="42"/>
    </location>
</feature>
<protein>
    <submittedName>
        <fullName evidence="2">Uncharacterized protein</fullName>
    </submittedName>
</protein>
<keyword evidence="3" id="KW-1185">Reference proteome</keyword>
<name>A0ABU1QVU6_9BACT</name>
<proteinExistence type="predicted"/>
<evidence type="ECO:0000313" key="3">
    <source>
        <dbReference type="Proteomes" id="UP001264980"/>
    </source>
</evidence>
<dbReference type="Proteomes" id="UP001264980">
    <property type="component" value="Unassembled WGS sequence"/>
</dbReference>
<evidence type="ECO:0000256" key="1">
    <source>
        <dbReference type="SAM" id="Phobius"/>
    </source>
</evidence>
<comment type="caution">
    <text evidence="2">The sequence shown here is derived from an EMBL/GenBank/DDBJ whole genome shotgun (WGS) entry which is preliminary data.</text>
</comment>
<gene>
    <name evidence="2" type="ORF">J2W84_002333</name>
</gene>
<dbReference type="RefSeq" id="WP_309982940.1">
    <property type="nucleotide sequence ID" value="NZ_JAVDTI010000002.1"/>
</dbReference>
<sequence>MTNFFAKTPTFDENSPVKKVFSILMCTLLLYNIMGFPLVYWIGEYFADGHSGELASGDVLPEELLVLKIPIMVPYQTDWQVAEQAEGRLRRGDDFYQIVEQQLMNDTLYVKCKLDISAKDRYLDLVSHVDKHVKGGVTDGKGKAPQMLKNFLKDYLTFNRKHWFFVIDWIRKDTGFKGILLTIPSLFLYVASPPPKAAF</sequence>
<dbReference type="EMBL" id="JAVDTI010000002">
    <property type="protein sequence ID" value="MDR6805287.1"/>
    <property type="molecule type" value="Genomic_DNA"/>
</dbReference>
<accession>A0ABU1QVU6</accession>
<keyword evidence="1" id="KW-0472">Membrane</keyword>